<feature type="transmembrane region" description="Helical" evidence="6">
    <location>
        <begin position="253"/>
        <end position="273"/>
    </location>
</feature>
<feature type="compositionally biased region" description="Pro residues" evidence="5">
    <location>
        <begin position="513"/>
        <end position="525"/>
    </location>
</feature>
<dbReference type="RefSeq" id="WP_353865804.1">
    <property type="nucleotide sequence ID" value="NZ_CP088295.1"/>
</dbReference>
<gene>
    <name evidence="8" type="ORF">LRS13_07430</name>
</gene>
<organism evidence="8 9">
    <name type="scientific">Svornostia abyssi</name>
    <dbReference type="NCBI Taxonomy" id="2898438"/>
    <lineage>
        <taxon>Bacteria</taxon>
        <taxon>Bacillati</taxon>
        <taxon>Actinomycetota</taxon>
        <taxon>Thermoleophilia</taxon>
        <taxon>Solirubrobacterales</taxon>
        <taxon>Baekduiaceae</taxon>
        <taxon>Svornostia</taxon>
    </lineage>
</organism>
<feature type="transmembrane region" description="Helical" evidence="6">
    <location>
        <begin position="167"/>
        <end position="186"/>
    </location>
</feature>
<dbReference type="PANTHER" id="PTHR37422:SF13">
    <property type="entry name" value="LIPOPOLYSACCHARIDE BIOSYNTHESIS PROTEIN PA4999-RELATED"/>
    <property type="match status" value="1"/>
</dbReference>
<evidence type="ECO:0000256" key="3">
    <source>
        <dbReference type="ARBA" id="ARBA00022989"/>
    </source>
</evidence>
<sequence>MATPEHGGRAGGHFLPAPNRRVARIWPTLRIQYERLVRSDLRFVPWVVLVGLLLAPGVAAEQWQYVLLIVFVVSAGSLYMRWPTVGLALVVILWIIAPLIRRLLDYFVESKQGPDILSLAPFFATLVIGVLAYRRQKPSKAVLIVMFAVWAGFLWGTPAGLDDPFPLMFAIFSYIAATVGLLLGYHDWKRGTIVLEKLLLFIIPIVAAYAIYQFITPFLPPWDALWLKFEAPISIGTKEQGTFRAFSTLNSPGMLAGVLALFALMLLVGPRLTPWRLAAGGLTMAALLFTQVRSAWIAMAVAMVALIPVSRGGILGRVAVLLVILGGMYVFAGGSTAGQAVVDRAASVGDASSGGDHSTNERIQAITEFGPKALVQPIGDGLGSVSQASRLSSKGEPPFADNGYLLIMWQTGLLGFLLIFGGILAGTIYGARQLNSYKRKERFPFVAIVIVTGVQSAAADTLFGLAAVILWYSLGALMASSEDPECEAIREGKRRKQAAAEEAVTYGATRAPAPAPPPREPAPVA</sequence>
<dbReference type="InterPro" id="IPR007016">
    <property type="entry name" value="O-antigen_ligase-rel_domated"/>
</dbReference>
<keyword evidence="8" id="KW-0436">Ligase</keyword>
<feature type="region of interest" description="Disordered" evidence="5">
    <location>
        <begin position="499"/>
        <end position="525"/>
    </location>
</feature>
<evidence type="ECO:0000313" key="9">
    <source>
        <dbReference type="Proteomes" id="UP001058860"/>
    </source>
</evidence>
<keyword evidence="4 6" id="KW-0472">Membrane</keyword>
<name>A0ABY5PLR0_9ACTN</name>
<dbReference type="EMBL" id="CP088295">
    <property type="protein sequence ID" value="UUY05345.1"/>
    <property type="molecule type" value="Genomic_DNA"/>
</dbReference>
<evidence type="ECO:0000256" key="6">
    <source>
        <dbReference type="SAM" id="Phobius"/>
    </source>
</evidence>
<feature type="domain" description="O-antigen ligase-related" evidence="7">
    <location>
        <begin position="282"/>
        <end position="420"/>
    </location>
</feature>
<feature type="transmembrane region" description="Helical" evidence="6">
    <location>
        <begin position="443"/>
        <end position="472"/>
    </location>
</feature>
<evidence type="ECO:0000256" key="2">
    <source>
        <dbReference type="ARBA" id="ARBA00022692"/>
    </source>
</evidence>
<feature type="transmembrane region" description="Helical" evidence="6">
    <location>
        <begin position="285"/>
        <end position="308"/>
    </location>
</feature>
<comment type="subcellular location">
    <subcellularLocation>
        <location evidence="1">Membrane</location>
        <topology evidence="1">Multi-pass membrane protein</topology>
    </subcellularLocation>
</comment>
<accession>A0ABY5PLR0</accession>
<dbReference type="PANTHER" id="PTHR37422">
    <property type="entry name" value="TEICHURONIC ACID BIOSYNTHESIS PROTEIN TUAE"/>
    <property type="match status" value="1"/>
</dbReference>
<evidence type="ECO:0000256" key="4">
    <source>
        <dbReference type="ARBA" id="ARBA00023136"/>
    </source>
</evidence>
<feature type="transmembrane region" description="Helical" evidence="6">
    <location>
        <begin position="198"/>
        <end position="219"/>
    </location>
</feature>
<proteinExistence type="predicted"/>
<dbReference type="Proteomes" id="UP001058860">
    <property type="component" value="Chromosome"/>
</dbReference>
<reference evidence="9" key="1">
    <citation type="submission" date="2021-11" db="EMBL/GenBank/DDBJ databases">
        <title>Cultivation dependent microbiological survey of springs from the worlds oldest radium mine currently devoted to the extraction of radon-saturated water.</title>
        <authorList>
            <person name="Kapinusova G."/>
            <person name="Smrhova T."/>
            <person name="Strejcek M."/>
            <person name="Suman J."/>
            <person name="Jani K."/>
            <person name="Pajer P."/>
            <person name="Uhlik O."/>
        </authorList>
    </citation>
    <scope>NUCLEOTIDE SEQUENCE [LARGE SCALE GENOMIC DNA]</scope>
    <source>
        <strain evidence="9">J379</strain>
    </source>
</reference>
<feature type="transmembrane region" description="Helical" evidence="6">
    <location>
        <begin position="404"/>
        <end position="431"/>
    </location>
</feature>
<feature type="transmembrane region" description="Helical" evidence="6">
    <location>
        <begin position="314"/>
        <end position="332"/>
    </location>
</feature>
<feature type="transmembrane region" description="Helical" evidence="6">
    <location>
        <begin position="116"/>
        <end position="134"/>
    </location>
</feature>
<protein>
    <submittedName>
        <fullName evidence="8">O-antigen ligase family protein</fullName>
    </submittedName>
</protein>
<evidence type="ECO:0000256" key="1">
    <source>
        <dbReference type="ARBA" id="ARBA00004141"/>
    </source>
</evidence>
<dbReference type="Pfam" id="PF04932">
    <property type="entry name" value="Wzy_C"/>
    <property type="match status" value="1"/>
</dbReference>
<evidence type="ECO:0000313" key="8">
    <source>
        <dbReference type="EMBL" id="UUY05345.1"/>
    </source>
</evidence>
<evidence type="ECO:0000259" key="7">
    <source>
        <dbReference type="Pfam" id="PF04932"/>
    </source>
</evidence>
<keyword evidence="2 6" id="KW-0812">Transmembrane</keyword>
<feature type="transmembrane region" description="Helical" evidence="6">
    <location>
        <begin position="87"/>
        <end position="104"/>
    </location>
</feature>
<evidence type="ECO:0000256" key="5">
    <source>
        <dbReference type="SAM" id="MobiDB-lite"/>
    </source>
</evidence>
<keyword evidence="9" id="KW-1185">Reference proteome</keyword>
<keyword evidence="3 6" id="KW-1133">Transmembrane helix</keyword>
<dbReference type="GO" id="GO:0016874">
    <property type="term" value="F:ligase activity"/>
    <property type="evidence" value="ECO:0007669"/>
    <property type="project" value="UniProtKB-KW"/>
</dbReference>
<feature type="transmembrane region" description="Helical" evidence="6">
    <location>
        <begin position="141"/>
        <end position="161"/>
    </location>
</feature>
<dbReference type="InterPro" id="IPR051533">
    <property type="entry name" value="WaaL-like"/>
</dbReference>